<dbReference type="RefSeq" id="WP_115585535.1">
    <property type="nucleotide sequence ID" value="NZ_CP025544.1"/>
</dbReference>
<keyword evidence="1" id="KW-0472">Membrane</keyword>
<evidence type="ECO:0000313" key="3">
    <source>
        <dbReference type="Proteomes" id="UP000254834"/>
    </source>
</evidence>
<evidence type="ECO:0000313" key="2">
    <source>
        <dbReference type="EMBL" id="AXK60520.1"/>
    </source>
</evidence>
<dbReference type="KEGG" id="cdes:C0J27_02055"/>
<dbReference type="AlphaFoldDB" id="A0A345ZB53"/>
<dbReference type="EMBL" id="CP025544">
    <property type="protein sequence ID" value="AXK60520.1"/>
    <property type="molecule type" value="Genomic_DNA"/>
</dbReference>
<feature type="transmembrane region" description="Helical" evidence="1">
    <location>
        <begin position="176"/>
        <end position="194"/>
    </location>
</feature>
<keyword evidence="1" id="KW-0812">Transmembrane</keyword>
<sequence length="262" mass="29854">MTDSFYQQAGVILQLLHRDFYIFKRNFLHRLRMALYWVVISVAIARMFLPSMGLDNFAPFILISSAVSYGLFIVMQNAMSLVEDITENHAIAYELTLPVAQWLIFLKIMISNALQSFVISLSIVPCGLLLLMNSHAFPDFSWWKFILIFICASIFYGAFSLILAISLKDMSQVDNVWLRILFPIWYLGCFQFPWSVLYKVSPALAYLDLCNPMTYILEGGRSATINSAGSLPFIPCCAMILFFAAICSIIGIHFMKKRLNCI</sequence>
<feature type="transmembrane region" description="Helical" evidence="1">
    <location>
        <begin position="232"/>
        <end position="255"/>
    </location>
</feature>
<evidence type="ECO:0000256" key="1">
    <source>
        <dbReference type="SAM" id="Phobius"/>
    </source>
</evidence>
<organism evidence="2 3">
    <name type="scientific">Candidatus Chromulinivorax destructor</name>
    <dbReference type="NCBI Taxonomy" id="2066483"/>
    <lineage>
        <taxon>Bacteria</taxon>
        <taxon>Candidatus Babelota</taxon>
        <taxon>Candidatus Babeliae</taxon>
        <taxon>Candidatus Babeliales</taxon>
        <taxon>Candidatus Chromulinivoraceae</taxon>
        <taxon>Candidatus Chromulinivorax</taxon>
    </lineage>
</organism>
<feature type="transmembrane region" description="Helical" evidence="1">
    <location>
        <begin position="142"/>
        <end position="164"/>
    </location>
</feature>
<feature type="transmembrane region" description="Helical" evidence="1">
    <location>
        <begin position="56"/>
        <end position="78"/>
    </location>
</feature>
<feature type="transmembrane region" description="Helical" evidence="1">
    <location>
        <begin position="33"/>
        <end position="49"/>
    </location>
</feature>
<proteinExistence type="predicted"/>
<dbReference type="OrthoDB" id="4772026at2"/>
<protein>
    <submittedName>
        <fullName evidence="2">Uncharacterized protein</fullName>
    </submittedName>
</protein>
<gene>
    <name evidence="2" type="ORF">C0J27_02055</name>
</gene>
<reference evidence="2 3" key="1">
    <citation type="submission" date="2017-12" db="EMBL/GenBank/DDBJ databases">
        <title>Chromulinavorax destructans is a abundant pathogen of dominant heterotrophic picoflagllates.</title>
        <authorList>
            <person name="Deeg C.M."/>
            <person name="Zimmer M."/>
            <person name="Suttle C.A."/>
        </authorList>
    </citation>
    <scope>NUCLEOTIDE SEQUENCE [LARGE SCALE GENOMIC DNA]</scope>
    <source>
        <strain evidence="2 3">SeV1</strain>
    </source>
</reference>
<accession>A0A345ZB53</accession>
<keyword evidence="1" id="KW-1133">Transmembrane helix</keyword>
<name>A0A345ZB53_9BACT</name>
<dbReference type="Proteomes" id="UP000254834">
    <property type="component" value="Chromosome"/>
</dbReference>
<keyword evidence="3" id="KW-1185">Reference proteome</keyword>